<reference evidence="1 2" key="1">
    <citation type="journal article" date="2019" name="Int. J. Syst. Evol. Microbiol.">
        <title>Capsulimonas corticalis gen. nov., sp. nov., an aerobic capsulated bacterium, of a novel bacterial order, Capsulimonadales ord. nov., of the class Armatimonadia of the phylum Armatimonadetes.</title>
        <authorList>
            <person name="Li J."/>
            <person name="Kudo C."/>
            <person name="Tonouchi A."/>
        </authorList>
    </citation>
    <scope>NUCLEOTIDE SEQUENCE [LARGE SCALE GENOMIC DNA]</scope>
    <source>
        <strain evidence="1 2">AX-7</strain>
    </source>
</reference>
<dbReference type="EMBL" id="AP025739">
    <property type="protein sequence ID" value="BDI29723.1"/>
    <property type="molecule type" value="Genomic_DNA"/>
</dbReference>
<dbReference type="Proteomes" id="UP000287394">
    <property type="component" value="Chromosome"/>
</dbReference>
<name>A0A402D3V4_9BACT</name>
<proteinExistence type="predicted"/>
<keyword evidence="2" id="KW-1185">Reference proteome</keyword>
<sequence>MAIPMKKTMKLTNAMTAALLFGLYGAGATHAAAPAPKPAEPRITAGAYLQAHGDRDVAYDAKDKKFYSVAYAKAHGMRDKGGDALTVHRLSSLPKSAAMSRAMHGKM</sequence>
<evidence type="ECO:0000313" key="1">
    <source>
        <dbReference type="EMBL" id="BDI29723.1"/>
    </source>
</evidence>
<dbReference type="KEGG" id="ccot:CCAX7_17740"/>
<gene>
    <name evidence="1" type="ORF">CCAX7_17740</name>
</gene>
<protein>
    <submittedName>
        <fullName evidence="1">Uncharacterized protein</fullName>
    </submittedName>
</protein>
<accession>A0A402D3V4</accession>
<organism evidence="1 2">
    <name type="scientific">Capsulimonas corticalis</name>
    <dbReference type="NCBI Taxonomy" id="2219043"/>
    <lineage>
        <taxon>Bacteria</taxon>
        <taxon>Bacillati</taxon>
        <taxon>Armatimonadota</taxon>
        <taxon>Armatimonadia</taxon>
        <taxon>Capsulimonadales</taxon>
        <taxon>Capsulimonadaceae</taxon>
        <taxon>Capsulimonas</taxon>
    </lineage>
</organism>
<evidence type="ECO:0000313" key="2">
    <source>
        <dbReference type="Proteomes" id="UP000287394"/>
    </source>
</evidence>
<dbReference type="AlphaFoldDB" id="A0A402D3V4"/>